<dbReference type="AlphaFoldDB" id="A0A5C4T7P7"/>
<gene>
    <name evidence="5" type="ORF">FE784_19490</name>
</gene>
<organism evidence="5 6">
    <name type="scientific">Paenibacillus hemerocallicola</name>
    <dbReference type="NCBI Taxonomy" id="1172614"/>
    <lineage>
        <taxon>Bacteria</taxon>
        <taxon>Bacillati</taxon>
        <taxon>Bacillota</taxon>
        <taxon>Bacilli</taxon>
        <taxon>Bacillales</taxon>
        <taxon>Paenibacillaceae</taxon>
        <taxon>Paenibacillus</taxon>
    </lineage>
</organism>
<dbReference type="EC" id="2.3.1.-" evidence="4"/>
<comment type="similarity">
    <text evidence="1 4">Belongs to the antibiotic N-acetyltransferase family.</text>
</comment>
<evidence type="ECO:0000256" key="1">
    <source>
        <dbReference type="ARBA" id="ARBA00006383"/>
    </source>
</evidence>
<evidence type="ECO:0000313" key="6">
    <source>
        <dbReference type="Proteomes" id="UP000307943"/>
    </source>
</evidence>
<dbReference type="GO" id="GO:0046677">
    <property type="term" value="P:response to antibiotic"/>
    <property type="evidence" value="ECO:0007669"/>
    <property type="project" value="UniProtKB-KW"/>
</dbReference>
<dbReference type="EMBL" id="VDCQ01000027">
    <property type="protein sequence ID" value="TNJ64630.1"/>
    <property type="molecule type" value="Genomic_DNA"/>
</dbReference>
<evidence type="ECO:0000313" key="5">
    <source>
        <dbReference type="EMBL" id="TNJ64630.1"/>
    </source>
</evidence>
<dbReference type="SUPFAM" id="SSF110710">
    <property type="entry name" value="TTHA0583/YokD-like"/>
    <property type="match status" value="1"/>
</dbReference>
<accession>A0A5C4T7P7</accession>
<keyword evidence="2 4" id="KW-0808">Transferase</keyword>
<dbReference type="PANTHER" id="PTHR11104:SF0">
    <property type="entry name" value="SPBETA PROPHAGE-DERIVED AMINOGLYCOSIDE N(3')-ACETYLTRANSFERASE-LIKE PROTEIN YOKD"/>
    <property type="match status" value="1"/>
</dbReference>
<evidence type="ECO:0000256" key="4">
    <source>
        <dbReference type="RuleBase" id="RU365031"/>
    </source>
</evidence>
<dbReference type="Proteomes" id="UP000307943">
    <property type="component" value="Unassembled WGS sequence"/>
</dbReference>
<reference evidence="5 6" key="1">
    <citation type="submission" date="2019-05" db="EMBL/GenBank/DDBJ databases">
        <title>We sequenced the genome of Paenibacillus hemerocallicola KCTC 33185 for further insight into its adaptation and study the phylogeny of Paenibacillus.</title>
        <authorList>
            <person name="Narsing Rao M.P."/>
        </authorList>
    </citation>
    <scope>NUCLEOTIDE SEQUENCE [LARGE SCALE GENOMIC DNA]</scope>
    <source>
        <strain evidence="5 6">KCTC 33185</strain>
    </source>
</reference>
<evidence type="ECO:0000256" key="3">
    <source>
        <dbReference type="ARBA" id="ARBA00023315"/>
    </source>
</evidence>
<dbReference type="OrthoDB" id="7330654at2"/>
<name>A0A5C4T7P7_9BACL</name>
<protein>
    <recommendedName>
        <fullName evidence="4">Aminoglycoside N(3)-acetyltransferase</fullName>
        <ecNumber evidence="4">2.3.1.-</ecNumber>
    </recommendedName>
</protein>
<evidence type="ECO:0000256" key="2">
    <source>
        <dbReference type="ARBA" id="ARBA00022679"/>
    </source>
</evidence>
<keyword evidence="6" id="KW-1185">Reference proteome</keyword>
<dbReference type="InterPro" id="IPR003679">
    <property type="entry name" value="Amioglycoside_AcTrfase"/>
</dbReference>
<dbReference type="PANTHER" id="PTHR11104">
    <property type="entry name" value="AMINOGLYCOSIDE N3-ACETYLTRANSFERASE"/>
    <property type="match status" value="1"/>
</dbReference>
<comment type="caution">
    <text evidence="5">The sequence shown here is derived from an EMBL/GenBank/DDBJ whole genome shotgun (WGS) entry which is preliminary data.</text>
</comment>
<sequence>MPLNGQQIRTALRQHGIVDAIVCIHSSYKSLGKVEGGPDAVLDAFLAEGNTVMTPTFSNSFLVPPPSDGRPGRNGIDYGSAAYEAHGRVFHSQTNTIDRETMGAIPAALLARSGRARGNHPTHSFTAVGPSAVSLTATQSRERIYGALEQLVEQDGWVVLIGVGFDRMTLLHLAELQAGRRSFIRWVNDGEGNKVRSPVGSCSSGFTRFEPVLLPLTRRSRVGESVWTIGRARDLAGKALDTIRAEPELTRCGPDCIRCCDAIAGGPIP</sequence>
<dbReference type="InterPro" id="IPR028345">
    <property type="entry name" value="Antibiotic_NAT-like"/>
</dbReference>
<comment type="catalytic activity">
    <reaction evidence="4">
        <text>a 2-deoxystreptamine antibiotic + acetyl-CoA = an N(3)-acetyl-2-deoxystreptamine antibiotic + CoA + H(+)</text>
        <dbReference type="Rhea" id="RHEA:12665"/>
        <dbReference type="ChEBI" id="CHEBI:15378"/>
        <dbReference type="ChEBI" id="CHEBI:57287"/>
        <dbReference type="ChEBI" id="CHEBI:57288"/>
        <dbReference type="ChEBI" id="CHEBI:57921"/>
        <dbReference type="ChEBI" id="CHEBI:77452"/>
        <dbReference type="EC" id="2.3.1.81"/>
    </reaction>
</comment>
<dbReference type="Pfam" id="PF02522">
    <property type="entry name" value="Antibiotic_NAT"/>
    <property type="match status" value="1"/>
</dbReference>
<proteinExistence type="inferred from homology"/>
<keyword evidence="3 4" id="KW-0012">Acyltransferase</keyword>
<dbReference type="RefSeq" id="WP_139603891.1">
    <property type="nucleotide sequence ID" value="NZ_VDCQ01000027.1"/>
</dbReference>
<keyword evidence="4" id="KW-0046">Antibiotic resistance</keyword>
<dbReference type="GO" id="GO:0046353">
    <property type="term" value="F:aminoglycoside 3-N-acetyltransferase activity"/>
    <property type="evidence" value="ECO:0007669"/>
    <property type="project" value="UniProtKB-EC"/>
</dbReference>